<dbReference type="KEGG" id="fsa:C5Q98_06375"/>
<dbReference type="EMBL" id="CP027226">
    <property type="protein sequence ID" value="AVM42859.1"/>
    <property type="molecule type" value="Genomic_DNA"/>
</dbReference>
<dbReference type="Proteomes" id="UP000237947">
    <property type="component" value="Chromosome"/>
</dbReference>
<sequence>MSHKWIYDKVNLLIKEHQTRDPKLLAEELDVKIKYLGDTKSLLGMYKVILKTPYIFIPANLGPIQKTVLAHELGHDQLHREYCLDGGQFYESKIFNPTNIFEIEANIFAAHLLIADEDLLKHIKTCNNYTDLASELAVDTNLLNIKIAEMLKLGILDQADLKLNIPDARFLKEYKPQDENW</sequence>
<dbReference type="Pfam" id="PF06114">
    <property type="entry name" value="Peptidase_M78"/>
    <property type="match status" value="1"/>
</dbReference>
<protein>
    <submittedName>
        <fullName evidence="2">Toxin</fullName>
    </submittedName>
</protein>
<proteinExistence type="predicted"/>
<evidence type="ECO:0000313" key="2">
    <source>
        <dbReference type="EMBL" id="AVM42859.1"/>
    </source>
</evidence>
<name>A0A2S0KPD2_9FIRM</name>
<evidence type="ECO:0000259" key="1">
    <source>
        <dbReference type="Pfam" id="PF06114"/>
    </source>
</evidence>
<feature type="domain" description="IrrE N-terminal-like" evidence="1">
    <location>
        <begin position="27"/>
        <end position="145"/>
    </location>
</feature>
<dbReference type="InterPro" id="IPR010359">
    <property type="entry name" value="IrrE_HExxH"/>
</dbReference>
<keyword evidence="3" id="KW-1185">Reference proteome</keyword>
<organism evidence="2 3">
    <name type="scientific">Fastidiosipila sanguinis</name>
    <dbReference type="NCBI Taxonomy" id="236753"/>
    <lineage>
        <taxon>Bacteria</taxon>
        <taxon>Bacillati</taxon>
        <taxon>Bacillota</taxon>
        <taxon>Clostridia</taxon>
        <taxon>Eubacteriales</taxon>
        <taxon>Oscillospiraceae</taxon>
        <taxon>Fastidiosipila</taxon>
    </lineage>
</organism>
<gene>
    <name evidence="2" type="ORF">C5Q98_06375</name>
</gene>
<dbReference type="AlphaFoldDB" id="A0A2S0KPD2"/>
<reference evidence="3" key="1">
    <citation type="submission" date="2018-02" db="EMBL/GenBank/DDBJ databases">
        <authorList>
            <person name="Holder M.E."/>
            <person name="Ajami N.J."/>
            <person name="Petrosino J.F."/>
        </authorList>
    </citation>
    <scope>NUCLEOTIDE SEQUENCE [LARGE SCALE GENOMIC DNA]</scope>
    <source>
        <strain evidence="3">CCUG 47711</strain>
    </source>
</reference>
<dbReference type="Gene3D" id="1.10.10.2910">
    <property type="match status" value="1"/>
</dbReference>
<dbReference type="RefSeq" id="WP_106012808.1">
    <property type="nucleotide sequence ID" value="NZ_CP027226.1"/>
</dbReference>
<dbReference type="OrthoDB" id="9816277at2"/>
<accession>A0A2S0KPD2</accession>
<evidence type="ECO:0000313" key="3">
    <source>
        <dbReference type="Proteomes" id="UP000237947"/>
    </source>
</evidence>